<reference evidence="5 7" key="2">
    <citation type="submission" date="2017-03" db="EMBL/GenBank/DDBJ databases">
        <title>Whole genome sequences of fourteen strains of Bradyrhizobium canariense and one strain of Bradyrhizobium japonicum isolated from Lupinus (Papilionoideae: Genisteae) species in Algeria.</title>
        <authorList>
            <person name="Crovadore J."/>
            <person name="Chekireb D."/>
            <person name="Brachmann A."/>
            <person name="Chablais R."/>
            <person name="Cochard B."/>
            <person name="Lefort F."/>
        </authorList>
    </citation>
    <scope>NUCLEOTIDE SEQUENCE [LARGE SCALE GENOMIC DNA]</scope>
    <source>
        <strain evidence="5 7">UBMA197</strain>
    </source>
</reference>
<dbReference type="InterPro" id="IPR001789">
    <property type="entry name" value="Sig_transdc_resp-reg_receiver"/>
</dbReference>
<name>A0A1L3F262_BRAJP</name>
<dbReference type="Gene3D" id="3.40.50.2300">
    <property type="match status" value="1"/>
</dbReference>
<dbReference type="GO" id="GO:0000160">
    <property type="term" value="P:phosphorelay signal transduction system"/>
    <property type="evidence" value="ECO:0007669"/>
    <property type="project" value="InterPro"/>
</dbReference>
<protein>
    <recommendedName>
        <fullName evidence="3">Response regulatory domain-containing protein</fullName>
    </recommendedName>
</protein>
<evidence type="ECO:0000256" key="2">
    <source>
        <dbReference type="PROSITE-ProRule" id="PRU00169"/>
    </source>
</evidence>
<evidence type="ECO:0000259" key="3">
    <source>
        <dbReference type="PROSITE" id="PS50110"/>
    </source>
</evidence>
<sequence length="127" mass="13940">MSNLSQHRDVILIVEDDFLIRVNAADMVRDMGFDVFEAADADEAVNLLETEPAITVVFTDIQMPGSMDGLRLAAVIRDRWPPVRLLITSGQVSPAADDIPLGARFIPKPYLPAQLHDQLEMLAGGRA</sequence>
<dbReference type="Proteomes" id="UP000181962">
    <property type="component" value="Chromosome"/>
</dbReference>
<evidence type="ECO:0000313" key="7">
    <source>
        <dbReference type="Proteomes" id="UP000193335"/>
    </source>
</evidence>
<dbReference type="EMBL" id="CP017637">
    <property type="protein sequence ID" value="APG07401.1"/>
    <property type="molecule type" value="Genomic_DNA"/>
</dbReference>
<accession>A0A1L3F262</accession>
<dbReference type="SUPFAM" id="SSF52172">
    <property type="entry name" value="CheY-like"/>
    <property type="match status" value="1"/>
</dbReference>
<dbReference type="InterPro" id="IPR050595">
    <property type="entry name" value="Bact_response_regulator"/>
</dbReference>
<dbReference type="EMBL" id="NAFL01000284">
    <property type="protein sequence ID" value="OSJ23394.1"/>
    <property type="molecule type" value="Genomic_DNA"/>
</dbReference>
<dbReference type="OrthoDB" id="9784719at2"/>
<dbReference type="PANTHER" id="PTHR44591">
    <property type="entry name" value="STRESS RESPONSE REGULATOR PROTEIN 1"/>
    <property type="match status" value="1"/>
</dbReference>
<evidence type="ECO:0000313" key="4">
    <source>
        <dbReference type="EMBL" id="APG07401.1"/>
    </source>
</evidence>
<dbReference type="Pfam" id="PF00072">
    <property type="entry name" value="Response_reg"/>
    <property type="match status" value="1"/>
</dbReference>
<dbReference type="PANTHER" id="PTHR44591:SF18">
    <property type="entry name" value="REGULATORY PROTEIN"/>
    <property type="match status" value="1"/>
</dbReference>
<dbReference type="RefSeq" id="WP_071908878.1">
    <property type="nucleotide sequence ID" value="NZ_CP017637.1"/>
</dbReference>
<dbReference type="InterPro" id="IPR011006">
    <property type="entry name" value="CheY-like_superfamily"/>
</dbReference>
<dbReference type="AlphaFoldDB" id="A0A1L3F262"/>
<evidence type="ECO:0000256" key="1">
    <source>
        <dbReference type="ARBA" id="ARBA00022553"/>
    </source>
</evidence>
<dbReference type="SMART" id="SM00448">
    <property type="entry name" value="REC"/>
    <property type="match status" value="1"/>
</dbReference>
<keyword evidence="1 2" id="KW-0597">Phosphoprotein</keyword>
<evidence type="ECO:0000313" key="6">
    <source>
        <dbReference type="Proteomes" id="UP000181962"/>
    </source>
</evidence>
<feature type="domain" description="Response regulatory" evidence="3">
    <location>
        <begin position="10"/>
        <end position="123"/>
    </location>
</feature>
<feature type="modified residue" description="4-aspartylphosphate" evidence="2">
    <location>
        <position position="60"/>
    </location>
</feature>
<organism evidence="4 6">
    <name type="scientific">Bradyrhizobium japonicum</name>
    <dbReference type="NCBI Taxonomy" id="375"/>
    <lineage>
        <taxon>Bacteria</taxon>
        <taxon>Pseudomonadati</taxon>
        <taxon>Pseudomonadota</taxon>
        <taxon>Alphaproteobacteria</taxon>
        <taxon>Hyphomicrobiales</taxon>
        <taxon>Nitrobacteraceae</taxon>
        <taxon>Bradyrhizobium</taxon>
    </lineage>
</organism>
<gene>
    <name evidence="4" type="ORF">BKD09_03580</name>
    <name evidence="5" type="ORF">BSZ19_43880</name>
</gene>
<dbReference type="Proteomes" id="UP000193335">
    <property type="component" value="Unassembled WGS sequence"/>
</dbReference>
<dbReference type="PROSITE" id="PS50110">
    <property type="entry name" value="RESPONSE_REGULATORY"/>
    <property type="match status" value="1"/>
</dbReference>
<reference evidence="4 6" key="1">
    <citation type="submission" date="2016-11" db="EMBL/GenBank/DDBJ databases">
        <title>Complete Genome Sequence of Bradyrhizobium sp. strain J5, an isolated from soybean nodule in Hokkaido.</title>
        <authorList>
            <person name="Kanehara K."/>
        </authorList>
    </citation>
    <scope>NUCLEOTIDE SEQUENCE [LARGE SCALE GENOMIC DNA]</scope>
    <source>
        <strain evidence="4 6">J5</strain>
    </source>
</reference>
<evidence type="ECO:0000313" key="5">
    <source>
        <dbReference type="EMBL" id="OSJ23394.1"/>
    </source>
</evidence>
<proteinExistence type="predicted"/>